<dbReference type="GeneID" id="95776170"/>
<feature type="region of interest" description="Disordered" evidence="1">
    <location>
        <begin position="1"/>
        <end position="25"/>
    </location>
</feature>
<protein>
    <submittedName>
        <fullName evidence="2">Uncharacterized protein</fullName>
    </submittedName>
</protein>
<accession>A0A6C1K903</accession>
<evidence type="ECO:0000313" key="2">
    <source>
        <dbReference type="EMBL" id="TLX40755.1"/>
    </source>
</evidence>
<gene>
    <name evidence="2" type="ORF">FBQ73_22190</name>
</gene>
<feature type="compositionally biased region" description="Low complexity" evidence="1">
    <location>
        <begin position="12"/>
        <end position="25"/>
    </location>
</feature>
<evidence type="ECO:0000256" key="1">
    <source>
        <dbReference type="SAM" id="MobiDB-lite"/>
    </source>
</evidence>
<dbReference type="Proteomes" id="UP000305131">
    <property type="component" value="Unassembled WGS sequence"/>
</dbReference>
<proteinExistence type="predicted"/>
<dbReference type="OrthoDB" id="8451754at2"/>
<organism evidence="2 3">
    <name type="scientific">Xanthobacter autotrophicus</name>
    <dbReference type="NCBI Taxonomy" id="280"/>
    <lineage>
        <taxon>Bacteria</taxon>
        <taxon>Pseudomonadati</taxon>
        <taxon>Pseudomonadota</taxon>
        <taxon>Alphaproteobacteria</taxon>
        <taxon>Hyphomicrobiales</taxon>
        <taxon>Xanthobacteraceae</taxon>
        <taxon>Xanthobacter</taxon>
    </lineage>
</organism>
<sequence>MTPELEQGTQDVAPEAAPAAPAPGVSSPARVAFLARLDAAKHDAGVAETDFRREAAARIEQLAAARAHAWRRADLMAALVAAVDATEDAEMAVAAGQALLRTRLGWTSDSDARTEVLARFAAVALALSEADAGGDPQAALAAFEDWYLETRQSPFWYLFEHYLSDTPLVDY</sequence>
<dbReference type="AlphaFoldDB" id="A0A6C1K903"/>
<dbReference type="EMBL" id="VAUP01000042">
    <property type="protein sequence ID" value="TLX40755.1"/>
    <property type="molecule type" value="Genomic_DNA"/>
</dbReference>
<comment type="caution">
    <text evidence="2">The sequence shown here is derived from an EMBL/GenBank/DDBJ whole genome shotgun (WGS) entry which is preliminary data.</text>
</comment>
<dbReference type="RefSeq" id="WP_138401667.1">
    <property type="nucleotide sequence ID" value="NZ_JBAFVI010000014.1"/>
</dbReference>
<evidence type="ECO:0000313" key="3">
    <source>
        <dbReference type="Proteomes" id="UP000305131"/>
    </source>
</evidence>
<reference evidence="2 3" key="1">
    <citation type="submission" date="2019-05" db="EMBL/GenBank/DDBJ databases">
        <authorList>
            <person name="Zhou X."/>
        </authorList>
    </citation>
    <scope>NUCLEOTIDE SEQUENCE [LARGE SCALE GENOMIC DNA]</scope>
    <source>
        <strain evidence="2 3">DSM 432</strain>
    </source>
</reference>
<name>A0A6C1K903_XANAU</name>